<feature type="chain" id="PRO_5042555989" evidence="2">
    <location>
        <begin position="26"/>
        <end position="197"/>
    </location>
</feature>
<evidence type="ECO:0000313" key="3">
    <source>
        <dbReference type="EMBL" id="KAK1657436.1"/>
    </source>
</evidence>
<comment type="caution">
    <text evidence="3">The sequence shown here is derived from an EMBL/GenBank/DDBJ whole genome shotgun (WGS) entry which is preliminary data.</text>
</comment>
<sequence>MVNLSPAAGTFLNFLIRLLLPHSVAVSTSSTLRTPSQRVVKTNSHHRGCILCFSSPAHCLTLPLSYALIRVHIAKKPQILCDLHIQVFLTTPTSTQLTSEHRATVDRLAKMYLDSQTVDIVEVLKEKAALNARLEEATKKLAATMEDFEIEKQERTKADVEANNPMMQSMNPEPIELMVTEHYVHRSSSSGRADSAT</sequence>
<name>A0AAJ0EMG3_9PEZI</name>
<gene>
    <name evidence="3" type="ORF">BDP55DRAFT_638768</name>
</gene>
<proteinExistence type="predicted"/>
<dbReference type="GeneID" id="85457682"/>
<evidence type="ECO:0000256" key="1">
    <source>
        <dbReference type="SAM" id="Coils"/>
    </source>
</evidence>
<keyword evidence="4" id="KW-1185">Reference proteome</keyword>
<organism evidence="3 4">
    <name type="scientific">Colletotrichum godetiae</name>
    <dbReference type="NCBI Taxonomy" id="1209918"/>
    <lineage>
        <taxon>Eukaryota</taxon>
        <taxon>Fungi</taxon>
        <taxon>Dikarya</taxon>
        <taxon>Ascomycota</taxon>
        <taxon>Pezizomycotina</taxon>
        <taxon>Sordariomycetes</taxon>
        <taxon>Hypocreomycetidae</taxon>
        <taxon>Glomerellales</taxon>
        <taxon>Glomerellaceae</taxon>
        <taxon>Colletotrichum</taxon>
        <taxon>Colletotrichum acutatum species complex</taxon>
    </lineage>
</organism>
<evidence type="ECO:0000313" key="4">
    <source>
        <dbReference type="Proteomes" id="UP001224890"/>
    </source>
</evidence>
<protein>
    <submittedName>
        <fullName evidence="3">Uncharacterized protein</fullName>
    </submittedName>
</protein>
<evidence type="ECO:0000256" key="2">
    <source>
        <dbReference type="SAM" id="SignalP"/>
    </source>
</evidence>
<dbReference type="RefSeq" id="XP_060422200.1">
    <property type="nucleotide sequence ID" value="XM_060573156.1"/>
</dbReference>
<keyword evidence="1" id="KW-0175">Coiled coil</keyword>
<feature type="coiled-coil region" evidence="1">
    <location>
        <begin position="120"/>
        <end position="154"/>
    </location>
</feature>
<keyword evidence="2" id="KW-0732">Signal</keyword>
<accession>A0AAJ0EMG3</accession>
<dbReference type="AlphaFoldDB" id="A0AAJ0EMG3"/>
<dbReference type="EMBL" id="JAHMHR010000093">
    <property type="protein sequence ID" value="KAK1657436.1"/>
    <property type="molecule type" value="Genomic_DNA"/>
</dbReference>
<reference evidence="3" key="1">
    <citation type="submission" date="2021-06" db="EMBL/GenBank/DDBJ databases">
        <title>Comparative genomics, transcriptomics and evolutionary studies reveal genomic signatures of adaptation to plant cell wall in hemibiotrophic fungi.</title>
        <authorList>
            <consortium name="DOE Joint Genome Institute"/>
            <person name="Baroncelli R."/>
            <person name="Diaz J.F."/>
            <person name="Benocci T."/>
            <person name="Peng M."/>
            <person name="Battaglia E."/>
            <person name="Haridas S."/>
            <person name="Andreopoulos W."/>
            <person name="Labutti K."/>
            <person name="Pangilinan J."/>
            <person name="Floch G.L."/>
            <person name="Makela M.R."/>
            <person name="Henrissat B."/>
            <person name="Grigoriev I.V."/>
            <person name="Crouch J.A."/>
            <person name="De Vries R.P."/>
            <person name="Sukno S.A."/>
            <person name="Thon M.R."/>
        </authorList>
    </citation>
    <scope>NUCLEOTIDE SEQUENCE</scope>
    <source>
        <strain evidence="3">CBS 193.32</strain>
    </source>
</reference>
<dbReference type="Proteomes" id="UP001224890">
    <property type="component" value="Unassembled WGS sequence"/>
</dbReference>
<feature type="signal peptide" evidence="2">
    <location>
        <begin position="1"/>
        <end position="25"/>
    </location>
</feature>